<feature type="transmembrane region" description="Helical" evidence="1">
    <location>
        <begin position="32"/>
        <end position="53"/>
    </location>
</feature>
<keyword evidence="3" id="KW-1185">Reference proteome</keyword>
<keyword evidence="1" id="KW-1133">Transmembrane helix</keyword>
<name>A0ABS2T0H2_9BACI</name>
<evidence type="ECO:0000256" key="1">
    <source>
        <dbReference type="SAM" id="Phobius"/>
    </source>
</evidence>
<dbReference type="Proteomes" id="UP001179280">
    <property type="component" value="Unassembled WGS sequence"/>
</dbReference>
<dbReference type="EMBL" id="JAFBCV010000019">
    <property type="protein sequence ID" value="MBM7840946.1"/>
    <property type="molecule type" value="Genomic_DNA"/>
</dbReference>
<evidence type="ECO:0000313" key="2">
    <source>
        <dbReference type="EMBL" id="MBM7840946.1"/>
    </source>
</evidence>
<evidence type="ECO:0000313" key="3">
    <source>
        <dbReference type="Proteomes" id="UP001179280"/>
    </source>
</evidence>
<accession>A0ABS2T0H2</accession>
<comment type="caution">
    <text evidence="2">The sequence shown here is derived from an EMBL/GenBank/DDBJ whole genome shotgun (WGS) entry which is preliminary data.</text>
</comment>
<organism evidence="2 3">
    <name type="scientific">Shouchella xiaoxiensis</name>
    <dbReference type="NCBI Taxonomy" id="766895"/>
    <lineage>
        <taxon>Bacteria</taxon>
        <taxon>Bacillati</taxon>
        <taxon>Bacillota</taxon>
        <taxon>Bacilli</taxon>
        <taxon>Bacillales</taxon>
        <taxon>Bacillaceae</taxon>
        <taxon>Shouchella</taxon>
    </lineage>
</organism>
<reference evidence="2" key="1">
    <citation type="submission" date="2021-01" db="EMBL/GenBank/DDBJ databases">
        <title>Genomic Encyclopedia of Type Strains, Phase IV (KMG-IV): sequencing the most valuable type-strain genomes for metagenomic binning, comparative biology and taxonomic classification.</title>
        <authorList>
            <person name="Goeker M."/>
        </authorList>
    </citation>
    <scope>NUCLEOTIDE SEQUENCE</scope>
    <source>
        <strain evidence="2">DSM 21943</strain>
    </source>
</reference>
<dbReference type="RefSeq" id="WP_204468821.1">
    <property type="nucleotide sequence ID" value="NZ_JAFBCV010000019.1"/>
</dbReference>
<gene>
    <name evidence="2" type="ORF">JOC54_004240</name>
</gene>
<proteinExistence type="predicted"/>
<keyword evidence="1" id="KW-0812">Transmembrane</keyword>
<sequence>MKKTLSNAVIASLVVALITVVLSFMIRGHLNWMDVLNSVIGTFIIWAVFIPLVNKHWRGHQID</sequence>
<keyword evidence="1" id="KW-0472">Membrane</keyword>
<feature type="transmembrane region" description="Helical" evidence="1">
    <location>
        <begin position="7"/>
        <end position="26"/>
    </location>
</feature>
<protein>
    <submittedName>
        <fullName evidence="2">Uncharacterized protein</fullName>
    </submittedName>
</protein>